<dbReference type="PANTHER" id="PTHR10889">
    <property type="entry name" value="DEOXYRIBOSE-PHOSPHATE ALDOLASE"/>
    <property type="match status" value="1"/>
</dbReference>
<accession>A0A5C4SHQ5</accession>
<comment type="caution">
    <text evidence="8">The sequence shown here is derived from an EMBL/GenBank/DDBJ whole genome shotgun (WGS) entry which is preliminary data.</text>
</comment>
<dbReference type="Gene3D" id="3.20.20.70">
    <property type="entry name" value="Aldolase class I"/>
    <property type="match status" value="1"/>
</dbReference>
<keyword evidence="9" id="KW-1185">Reference proteome</keyword>
<evidence type="ECO:0000256" key="6">
    <source>
        <dbReference type="ARBA" id="ARBA00056337"/>
    </source>
</evidence>
<dbReference type="InterPro" id="IPR011343">
    <property type="entry name" value="DeoC"/>
</dbReference>
<keyword evidence="3 7" id="KW-0456">Lyase</keyword>
<dbReference type="GO" id="GO:0004139">
    <property type="term" value="F:deoxyribose-phosphate aldolase activity"/>
    <property type="evidence" value="ECO:0007669"/>
    <property type="project" value="UniProtKB-UniRule"/>
</dbReference>
<evidence type="ECO:0000313" key="8">
    <source>
        <dbReference type="EMBL" id="TNJ42970.1"/>
    </source>
</evidence>
<name>A0A5C4SHQ5_9FLAO</name>
<evidence type="ECO:0000256" key="3">
    <source>
        <dbReference type="ARBA" id="ARBA00023239"/>
    </source>
</evidence>
<dbReference type="GO" id="GO:0006018">
    <property type="term" value="P:2-deoxyribose 1-phosphate catabolic process"/>
    <property type="evidence" value="ECO:0007669"/>
    <property type="project" value="UniProtKB-UniRule"/>
</dbReference>
<reference evidence="8 9" key="1">
    <citation type="submission" date="2019-05" db="EMBL/GenBank/DDBJ databases">
        <title>Tamlana fucoidanivorans sp. nov., isolated from the surface of algae collected from Fujian province in China.</title>
        <authorList>
            <person name="Li J."/>
        </authorList>
    </citation>
    <scope>NUCLEOTIDE SEQUENCE [LARGE SCALE GENOMIC DNA]</scope>
    <source>
        <strain evidence="8 9">CW2-9</strain>
    </source>
</reference>
<dbReference type="SUPFAM" id="SSF51569">
    <property type="entry name" value="Aldolase"/>
    <property type="match status" value="1"/>
</dbReference>
<dbReference type="AlphaFoldDB" id="A0A5C4SHQ5"/>
<dbReference type="InterPro" id="IPR028581">
    <property type="entry name" value="DeoC_typeI"/>
</dbReference>
<comment type="catalytic activity">
    <reaction evidence="5 7">
        <text>2-deoxy-D-ribose 5-phosphate = D-glyceraldehyde 3-phosphate + acetaldehyde</text>
        <dbReference type="Rhea" id="RHEA:12821"/>
        <dbReference type="ChEBI" id="CHEBI:15343"/>
        <dbReference type="ChEBI" id="CHEBI:59776"/>
        <dbReference type="ChEBI" id="CHEBI:62877"/>
        <dbReference type="EC" id="4.1.2.4"/>
    </reaction>
</comment>
<comment type="caution">
    <text evidence="7">Lacks conserved residue(s) required for the propagation of feature annotation.</text>
</comment>
<comment type="pathway">
    <text evidence="7">Carbohydrate degradation; 2-deoxy-D-ribose 1-phosphate degradation; D-glyceraldehyde 3-phosphate and acetaldehyde from 2-deoxy-alpha-D-ribose 1-phosphate: step 2/2.</text>
</comment>
<sequence>MNLSKQIDLTLLHATTTERDIINLAQEAIKYNFHSICVSSCYVPLAKQLITDSDIKISTVVGFPLGAATTSTKIFEAKEAIDYGADEISMVVNLGLLKSRNYVSILKDITDVKLAIGNIPLKVIIEISELNKNEIIKVCEICLDAKADYIETSTGFSKGGATLTAVKIIKKTVRDNISIKATGDIDDLETILKYLENGADRVGISTIIKPINNLRQLRNNKVYKQYLENSTLLEVEKVYQ</sequence>
<evidence type="ECO:0000256" key="5">
    <source>
        <dbReference type="ARBA" id="ARBA00048791"/>
    </source>
</evidence>
<gene>
    <name evidence="7 8" type="primary">deoC</name>
    <name evidence="8" type="ORF">FGF67_13355</name>
</gene>
<evidence type="ECO:0000313" key="9">
    <source>
        <dbReference type="Proteomes" id="UP000308713"/>
    </source>
</evidence>
<dbReference type="GO" id="GO:0009264">
    <property type="term" value="P:deoxyribonucleotide catabolic process"/>
    <property type="evidence" value="ECO:0007669"/>
    <property type="project" value="UniProtKB-UniRule"/>
</dbReference>
<dbReference type="UniPathway" id="UPA00002">
    <property type="reaction ID" value="UER00468"/>
</dbReference>
<dbReference type="PANTHER" id="PTHR10889:SF1">
    <property type="entry name" value="DEOXYRIBOSE-PHOSPHATE ALDOLASE"/>
    <property type="match status" value="1"/>
</dbReference>
<organism evidence="8 9">
    <name type="scientific">Allotamlana fucoidanivorans</name>
    <dbReference type="NCBI Taxonomy" id="2583814"/>
    <lineage>
        <taxon>Bacteria</taxon>
        <taxon>Pseudomonadati</taxon>
        <taxon>Bacteroidota</taxon>
        <taxon>Flavobacteriia</taxon>
        <taxon>Flavobacteriales</taxon>
        <taxon>Flavobacteriaceae</taxon>
        <taxon>Allotamlana</taxon>
    </lineage>
</organism>
<dbReference type="FunFam" id="3.20.20.70:FF:000044">
    <property type="entry name" value="Deoxyribose-phosphate aldolase"/>
    <property type="match status" value="1"/>
</dbReference>
<evidence type="ECO:0000256" key="7">
    <source>
        <dbReference type="HAMAP-Rule" id="MF_00114"/>
    </source>
</evidence>
<dbReference type="RefSeq" id="WP_139698263.1">
    <property type="nucleotide sequence ID" value="NZ_CP074074.1"/>
</dbReference>
<dbReference type="EC" id="4.1.2.4" evidence="7"/>
<dbReference type="SMART" id="SM01133">
    <property type="entry name" value="DeoC"/>
    <property type="match status" value="1"/>
</dbReference>
<keyword evidence="2 7" id="KW-0963">Cytoplasm</keyword>
<dbReference type="Proteomes" id="UP000308713">
    <property type="component" value="Unassembled WGS sequence"/>
</dbReference>
<dbReference type="GO" id="GO:0005737">
    <property type="term" value="C:cytoplasm"/>
    <property type="evidence" value="ECO:0007669"/>
    <property type="project" value="UniProtKB-SubCell"/>
</dbReference>
<evidence type="ECO:0000256" key="1">
    <source>
        <dbReference type="ARBA" id="ARBA00010936"/>
    </source>
</evidence>
<dbReference type="NCBIfam" id="TIGR00126">
    <property type="entry name" value="deoC"/>
    <property type="match status" value="1"/>
</dbReference>
<dbReference type="EMBL" id="VDCS01000012">
    <property type="protein sequence ID" value="TNJ42970.1"/>
    <property type="molecule type" value="Genomic_DNA"/>
</dbReference>
<proteinExistence type="inferred from homology"/>
<comment type="similarity">
    <text evidence="1 7">Belongs to the DeoC/FbaB aldolase family. DeoC type 1 subfamily.</text>
</comment>
<comment type="subcellular location">
    <subcellularLocation>
        <location evidence="7">Cytoplasm</location>
    </subcellularLocation>
</comment>
<evidence type="ECO:0000256" key="4">
    <source>
        <dbReference type="ARBA" id="ARBA00023270"/>
    </source>
</evidence>
<protein>
    <recommendedName>
        <fullName evidence="7">Deoxyribose-phosphate aldolase</fullName>
        <shortName evidence="7">DERA</shortName>
        <ecNumber evidence="7">4.1.2.4</ecNumber>
    </recommendedName>
    <alternativeName>
        <fullName evidence="7">2-deoxy-D-ribose 5-phosphate aldolase</fullName>
    </alternativeName>
    <alternativeName>
        <fullName evidence="7">Phosphodeoxyriboaldolase</fullName>
        <shortName evidence="7">Deoxyriboaldolase</shortName>
    </alternativeName>
</protein>
<feature type="active site" description="Proton donor/acceptor" evidence="7">
    <location>
        <position position="180"/>
    </location>
</feature>
<dbReference type="HAMAP" id="MF_00114">
    <property type="entry name" value="DeoC_type1"/>
    <property type="match status" value="1"/>
</dbReference>
<evidence type="ECO:0000256" key="2">
    <source>
        <dbReference type="ARBA" id="ARBA00022490"/>
    </source>
</evidence>
<dbReference type="InterPro" id="IPR013785">
    <property type="entry name" value="Aldolase_TIM"/>
</dbReference>
<dbReference type="Pfam" id="PF01791">
    <property type="entry name" value="DeoC"/>
    <property type="match status" value="1"/>
</dbReference>
<dbReference type="GO" id="GO:0016052">
    <property type="term" value="P:carbohydrate catabolic process"/>
    <property type="evidence" value="ECO:0007669"/>
    <property type="project" value="TreeGrafter"/>
</dbReference>
<dbReference type="CDD" id="cd00959">
    <property type="entry name" value="DeoC"/>
    <property type="match status" value="1"/>
</dbReference>
<dbReference type="InterPro" id="IPR002915">
    <property type="entry name" value="DeoC/FbaB/LacD_aldolase"/>
</dbReference>
<dbReference type="OrthoDB" id="9778711at2"/>
<dbReference type="PIRSF" id="PIRSF001357">
    <property type="entry name" value="DeoC"/>
    <property type="match status" value="1"/>
</dbReference>
<comment type="function">
    <text evidence="6 7">Catalyzes a reversible aldol reaction between acetaldehyde and D-glyceraldehyde 3-phosphate to generate 2-deoxy-D-ribose 5-phosphate.</text>
</comment>
<keyword evidence="4 7" id="KW-0704">Schiff base</keyword>